<keyword evidence="2" id="KW-1185">Reference proteome</keyword>
<reference evidence="1 2" key="1">
    <citation type="submission" date="2020-08" db="EMBL/GenBank/DDBJ databases">
        <title>Genomic Encyclopedia of Type Strains, Phase III (KMG-III): the genomes of soil and plant-associated and newly described type strains.</title>
        <authorList>
            <person name="Whitman W."/>
        </authorList>
    </citation>
    <scope>NUCLEOTIDE SEQUENCE [LARGE SCALE GENOMIC DNA]</scope>
    <source>
        <strain evidence="1 2">CECT 3287</strain>
    </source>
</reference>
<dbReference type="AlphaFoldDB" id="A0A7W5AMU8"/>
<sequence length="130" mass="14548">MASVRVTFRPNSRGVRQAGSSNAIYRELERRANKVITLAQQIAAPHRDTGEYHNSFRTERTRIRGMAAVQVVNDSDHAVILENGSRPHVIEPKNKKALAWPGARHPVRRVNHPGTPALHVLRRALRAAGR</sequence>
<dbReference type="Proteomes" id="UP000590749">
    <property type="component" value="Unassembled WGS sequence"/>
</dbReference>
<evidence type="ECO:0000313" key="1">
    <source>
        <dbReference type="EMBL" id="MBB3099006.1"/>
    </source>
</evidence>
<proteinExistence type="predicted"/>
<dbReference type="EMBL" id="JACHXF010000017">
    <property type="protein sequence ID" value="MBB3099006.1"/>
    <property type="molecule type" value="Genomic_DNA"/>
</dbReference>
<name>A0A7W5AMU8_9ACTN</name>
<dbReference type="RefSeq" id="WP_183225092.1">
    <property type="nucleotide sequence ID" value="NZ_BMPW01000020.1"/>
</dbReference>
<organism evidence="1 2">
    <name type="scientific">Actinoplanes campanulatus</name>
    <dbReference type="NCBI Taxonomy" id="113559"/>
    <lineage>
        <taxon>Bacteria</taxon>
        <taxon>Bacillati</taxon>
        <taxon>Actinomycetota</taxon>
        <taxon>Actinomycetes</taxon>
        <taxon>Micromonosporales</taxon>
        <taxon>Micromonosporaceae</taxon>
        <taxon>Actinoplanes</taxon>
    </lineage>
</organism>
<gene>
    <name evidence="1" type="ORF">FHR83_006712</name>
</gene>
<evidence type="ECO:0000313" key="2">
    <source>
        <dbReference type="Proteomes" id="UP000590749"/>
    </source>
</evidence>
<accession>A0A7W5AMU8</accession>
<protein>
    <submittedName>
        <fullName evidence="1">Uncharacterized protein</fullName>
    </submittedName>
</protein>
<comment type="caution">
    <text evidence="1">The sequence shown here is derived from an EMBL/GenBank/DDBJ whole genome shotgun (WGS) entry which is preliminary data.</text>
</comment>